<reference evidence="1 2" key="1">
    <citation type="submission" date="2019-02" db="EMBL/GenBank/DDBJ databases">
        <title>Complete Genome Sequence and Methylome Analysis of free living Spirochaetas.</title>
        <authorList>
            <person name="Fomenkov A."/>
            <person name="Dubinina G."/>
            <person name="Leshcheva N."/>
            <person name="Mikheeva N."/>
            <person name="Grabovich M."/>
            <person name="Vincze T."/>
            <person name="Roberts R.J."/>
        </authorList>
    </citation>
    <scope>NUCLEOTIDE SEQUENCE [LARGE SCALE GENOMIC DNA]</scope>
    <source>
        <strain evidence="1 2">K2</strain>
    </source>
</reference>
<proteinExistence type="predicted"/>
<dbReference type="EMBL" id="CP036150">
    <property type="protein sequence ID" value="QEN07142.1"/>
    <property type="molecule type" value="Genomic_DNA"/>
</dbReference>
<sequence>MLFILIVFILICSPLMSDQVIRESWTYKTENKILYRISEEQFLTELMVRTDQGGDTKPAYFIWDSPSIQFGSFDPSGLWKFMCLSSLISDSTLRQNHGLVPNRNNLDPFDPISGALLWSHNGGVLARKSEGEIQSAFWQECSITPYTSMTLGLSILFPDSQDALEDSWFENELIQDDQPVYHPGMDVKNEGKNYRFHFQGGGSFSENRIPGFSFLPVYTWFGDSWDLTGRYWYNSEFWVNQSLDRVNWVHYWDSKANVTPTPACFMTIYFYQGFKDDGSTPWDGVQFKAEITPGPLSFLFEFTEDREPLDESILKVKGYRLMVAVRTGLWRSQLDGEIAHDNSGILKWSLIPEVKRSRKQGGHSRFSCPVRAEIGTTSILPQWEESFYIGSFSIKGKAGYEFVYPRENRNPSEAILLRLQLEWSH</sequence>
<protein>
    <submittedName>
        <fullName evidence="1">Uncharacterized protein</fullName>
    </submittedName>
</protein>
<accession>A0A5C1QLV3</accession>
<dbReference type="Proteomes" id="UP000324209">
    <property type="component" value="Chromosome"/>
</dbReference>
<dbReference type="OrthoDB" id="9833244at2"/>
<keyword evidence="2" id="KW-1185">Reference proteome</keyword>
<evidence type="ECO:0000313" key="1">
    <source>
        <dbReference type="EMBL" id="QEN07142.1"/>
    </source>
</evidence>
<evidence type="ECO:0000313" key="2">
    <source>
        <dbReference type="Proteomes" id="UP000324209"/>
    </source>
</evidence>
<name>A0A5C1QLV3_9SPIO</name>
<organism evidence="1 2">
    <name type="scientific">Oceanispirochaeta crateris</name>
    <dbReference type="NCBI Taxonomy" id="2518645"/>
    <lineage>
        <taxon>Bacteria</taxon>
        <taxon>Pseudomonadati</taxon>
        <taxon>Spirochaetota</taxon>
        <taxon>Spirochaetia</taxon>
        <taxon>Spirochaetales</taxon>
        <taxon>Spirochaetaceae</taxon>
        <taxon>Oceanispirochaeta</taxon>
    </lineage>
</organism>
<gene>
    <name evidence="1" type="ORF">EXM22_03740</name>
</gene>
<dbReference type="KEGG" id="ock:EXM22_03740"/>
<dbReference type="AlphaFoldDB" id="A0A5C1QLV3"/>